<dbReference type="SMART" id="SM00740">
    <property type="entry name" value="PASTA"/>
    <property type="match status" value="2"/>
</dbReference>
<keyword evidence="2" id="KW-0812">Transmembrane</keyword>
<accession>A0ABU1J8T2</accession>
<feature type="domain" description="PASTA" evidence="3">
    <location>
        <begin position="361"/>
        <end position="426"/>
    </location>
</feature>
<keyword evidence="4" id="KW-0418">Kinase</keyword>
<organism evidence="4 5">
    <name type="scientific">Arthrobacter russicus</name>
    <dbReference type="NCBI Taxonomy" id="172040"/>
    <lineage>
        <taxon>Bacteria</taxon>
        <taxon>Bacillati</taxon>
        <taxon>Actinomycetota</taxon>
        <taxon>Actinomycetes</taxon>
        <taxon>Micrococcales</taxon>
        <taxon>Micrococcaceae</taxon>
        <taxon>Arthrobacter</taxon>
    </lineage>
</organism>
<dbReference type="InterPro" id="IPR005543">
    <property type="entry name" value="PASTA_dom"/>
</dbReference>
<proteinExistence type="predicted"/>
<dbReference type="RefSeq" id="WP_309796700.1">
    <property type="nucleotide sequence ID" value="NZ_BAAAHY010000006.1"/>
</dbReference>
<dbReference type="GO" id="GO:0004674">
    <property type="term" value="F:protein serine/threonine kinase activity"/>
    <property type="evidence" value="ECO:0007669"/>
    <property type="project" value="UniProtKB-EC"/>
</dbReference>
<keyword evidence="4" id="KW-0808">Transferase</keyword>
<feature type="domain" description="PASTA" evidence="3">
    <location>
        <begin position="293"/>
        <end position="360"/>
    </location>
</feature>
<dbReference type="PROSITE" id="PS51178">
    <property type="entry name" value="PASTA"/>
    <property type="match status" value="2"/>
</dbReference>
<evidence type="ECO:0000313" key="4">
    <source>
        <dbReference type="EMBL" id="MDR6268824.1"/>
    </source>
</evidence>
<dbReference type="EMBL" id="JAVDQF010000001">
    <property type="protein sequence ID" value="MDR6268824.1"/>
    <property type="molecule type" value="Genomic_DNA"/>
</dbReference>
<dbReference type="Pfam" id="PF03793">
    <property type="entry name" value="PASTA"/>
    <property type="match status" value="2"/>
</dbReference>
<comment type="caution">
    <text evidence="4">The sequence shown here is derived from an EMBL/GenBank/DDBJ whole genome shotgun (WGS) entry which is preliminary data.</text>
</comment>
<dbReference type="Proteomes" id="UP001185069">
    <property type="component" value="Unassembled WGS sequence"/>
</dbReference>
<dbReference type="Gene3D" id="3.30.200.20">
    <property type="entry name" value="Phosphorylase Kinase, domain 1"/>
    <property type="match status" value="1"/>
</dbReference>
<evidence type="ECO:0000259" key="3">
    <source>
        <dbReference type="PROSITE" id="PS51178"/>
    </source>
</evidence>
<keyword evidence="2" id="KW-0472">Membrane</keyword>
<protein>
    <submittedName>
        <fullName evidence="4">Serine/threonine-protein kinase</fullName>
        <ecNumber evidence="4">2.7.11.1</ecNumber>
    </submittedName>
</protein>
<gene>
    <name evidence="4" type="ORF">JOE69_001062</name>
</gene>
<dbReference type="CDD" id="cd06577">
    <property type="entry name" value="PASTA_pknB"/>
    <property type="match status" value="2"/>
</dbReference>
<evidence type="ECO:0000256" key="1">
    <source>
        <dbReference type="SAM" id="MobiDB-lite"/>
    </source>
</evidence>
<sequence>MTALHGTRNLQRGLLNGRYQLGPLLSREGPVQIRRGWDASLHRTVLLRILLEGTAAEVSRFRSSVKSSAELMLERAITVYDAGAQQSPEGRLWWAATEFVEDQRPQRFAAAQIQDLAGQLAETLGQVHALGSAHGNLGPDQVFVLADGQLRVGGFAGTRDETARQADLLGYRAVLLDWLAHCPFPSALRRRLSDIAEQCGSGLADFDDVRHALNQQTGPEQRTRRPAQSAVATAQLPLVRRPGGQTRTAPAVDTRRQRRQRRNSAIAVPGFVIVILLGLIAAFWGLSTLNNQAAAEHRVPTVIDLPIAEAQAKLAAAGFELGGQRTEPSMTVPAGQILATDPAAGQKTAEGSFVVLVVSAGKPQIKLPEVAGAPASTLQSRLEAAGLKVQSSEKDGPDPAGTVLSMSPAAGTSVEAGSTVKLSTASGFQRLPAGLLGKSAKDAVAALHAAGFTARVAKSPGFGAPVDTVLAVEPRDRAPVKGIVTMSVAAEQ</sequence>
<evidence type="ECO:0000256" key="2">
    <source>
        <dbReference type="SAM" id="Phobius"/>
    </source>
</evidence>
<dbReference type="InterPro" id="IPR011009">
    <property type="entry name" value="Kinase-like_dom_sf"/>
</dbReference>
<name>A0ABU1J8T2_9MICC</name>
<dbReference type="EC" id="2.7.11.1" evidence="4"/>
<feature type="transmembrane region" description="Helical" evidence="2">
    <location>
        <begin position="265"/>
        <end position="286"/>
    </location>
</feature>
<keyword evidence="2" id="KW-1133">Transmembrane helix</keyword>
<dbReference type="Gene3D" id="3.30.10.20">
    <property type="match status" value="2"/>
</dbReference>
<reference evidence="4 5" key="1">
    <citation type="submission" date="2023-07" db="EMBL/GenBank/DDBJ databases">
        <title>Sequencing the genomes of 1000 actinobacteria strains.</title>
        <authorList>
            <person name="Klenk H.-P."/>
        </authorList>
    </citation>
    <scope>NUCLEOTIDE SEQUENCE [LARGE SCALE GENOMIC DNA]</scope>
    <source>
        <strain evidence="4 5">DSM 14555</strain>
    </source>
</reference>
<evidence type="ECO:0000313" key="5">
    <source>
        <dbReference type="Proteomes" id="UP001185069"/>
    </source>
</evidence>
<feature type="region of interest" description="Disordered" evidence="1">
    <location>
        <begin position="216"/>
        <end position="260"/>
    </location>
</feature>
<dbReference type="Gene3D" id="1.10.510.10">
    <property type="entry name" value="Transferase(Phosphotransferase) domain 1"/>
    <property type="match status" value="1"/>
</dbReference>
<dbReference type="SUPFAM" id="SSF56112">
    <property type="entry name" value="Protein kinase-like (PK-like)"/>
    <property type="match status" value="1"/>
</dbReference>
<keyword evidence="5" id="KW-1185">Reference proteome</keyword>